<dbReference type="CDD" id="cd06818">
    <property type="entry name" value="PLPDE_III_cryptic_DSD"/>
    <property type="match status" value="1"/>
</dbReference>
<dbReference type="RefSeq" id="WP_121227278.1">
    <property type="nucleotide sequence ID" value="NZ_JBIUBA010000014.1"/>
</dbReference>
<dbReference type="Pfam" id="PF01168">
    <property type="entry name" value="Ala_racemase_N"/>
    <property type="match status" value="1"/>
</dbReference>
<gene>
    <name evidence="4" type="ORF">DFJ66_6811</name>
</gene>
<dbReference type="SUPFAM" id="SSF51419">
    <property type="entry name" value="PLP-binding barrel"/>
    <property type="match status" value="1"/>
</dbReference>
<keyword evidence="2" id="KW-0456">Lyase</keyword>
<dbReference type="PANTHER" id="PTHR28004:SF8">
    <property type="entry name" value="D-SERINE DEAMINASE"/>
    <property type="match status" value="1"/>
</dbReference>
<comment type="caution">
    <text evidence="4">The sequence shown here is derived from an EMBL/GenBank/DDBJ whole genome shotgun (WGS) entry which is preliminary data.</text>
</comment>
<proteinExistence type="inferred from homology"/>
<feature type="domain" description="D-serine dehydratase-like" evidence="3">
    <location>
        <begin position="312"/>
        <end position="407"/>
    </location>
</feature>
<dbReference type="InterPro" id="IPR051466">
    <property type="entry name" value="D-amino_acid_metab_enzyme"/>
</dbReference>
<dbReference type="OrthoDB" id="9811417at2"/>
<accession>A0A495XP79</accession>
<evidence type="ECO:0000256" key="2">
    <source>
        <dbReference type="ARBA" id="ARBA00023239"/>
    </source>
</evidence>
<dbReference type="Pfam" id="PF14031">
    <property type="entry name" value="D-ser_dehydrat"/>
    <property type="match status" value="1"/>
</dbReference>
<dbReference type="Gene3D" id="2.40.37.20">
    <property type="entry name" value="D-serine dehydratase-like domain"/>
    <property type="match status" value="1"/>
</dbReference>
<protein>
    <submittedName>
        <fullName evidence="4">D-serine deaminase-like pyridoxal phosphate-dependent protein</fullName>
    </submittedName>
</protein>
<evidence type="ECO:0000313" key="5">
    <source>
        <dbReference type="Proteomes" id="UP000272729"/>
    </source>
</evidence>
<sequence>MDIDRDAVAALRDERIDWRFKGLPADTFGLTVAEVVGRRLDLFADGFVGPLVVLDANALEHNLATMAAWCARHGVLLAPHGKTTMAPQLFARQLDHGSWGITAANTSQLRVYRAFGVRTVLLANQLVDPAGLRWVADELARHPDFEFTCWVDSVAGVERMTEALGRPTRPVDVLVELGAANGRTGARDLPTAIEVAKAAARSPALRLVGVGGYEGALAHDATDDSRATIDAYLDNLRVLAIGIHDLFEVEDPIVTAGGSAYFDQVATVLTRPWPFPVRPMLRSGAYITHDDGFYRGISPLARTPGEDPFRPALKAWAQVTSRPEPGLALLTMGKRDASFDEGLPEPQVVRTRDGVRPLKGEVTALNDQHTFLSLPAGESVEVGDWVGFGLSHPCTVFDKWQLLPVVDGTTVVDLVRTYF</sequence>
<name>A0A495XP79_9PSEU</name>
<dbReference type="GO" id="GO:0016829">
    <property type="term" value="F:lyase activity"/>
    <property type="evidence" value="ECO:0007669"/>
    <property type="project" value="UniProtKB-KW"/>
</dbReference>
<dbReference type="PANTHER" id="PTHR28004">
    <property type="entry name" value="ZGC:162816-RELATED"/>
    <property type="match status" value="1"/>
</dbReference>
<dbReference type="InterPro" id="IPR042208">
    <property type="entry name" value="D-ser_dehydrat-like_sf"/>
</dbReference>
<dbReference type="SMART" id="SM01119">
    <property type="entry name" value="D-ser_dehydrat"/>
    <property type="match status" value="1"/>
</dbReference>
<dbReference type="Proteomes" id="UP000272729">
    <property type="component" value="Unassembled WGS sequence"/>
</dbReference>
<dbReference type="InterPro" id="IPR026956">
    <property type="entry name" value="D-ser_dehydrat-like_dom"/>
</dbReference>
<dbReference type="Gene3D" id="3.20.20.10">
    <property type="entry name" value="Alanine racemase"/>
    <property type="match status" value="1"/>
</dbReference>
<keyword evidence="5" id="KW-1185">Reference proteome</keyword>
<dbReference type="InterPro" id="IPR001608">
    <property type="entry name" value="Ala_racemase_N"/>
</dbReference>
<comment type="similarity">
    <text evidence="1">Belongs to the DSD1 family.</text>
</comment>
<dbReference type="EMBL" id="RBXR01000001">
    <property type="protein sequence ID" value="RKT73478.1"/>
    <property type="molecule type" value="Genomic_DNA"/>
</dbReference>
<dbReference type="AlphaFoldDB" id="A0A495XP79"/>
<evidence type="ECO:0000313" key="4">
    <source>
        <dbReference type="EMBL" id="RKT73478.1"/>
    </source>
</evidence>
<evidence type="ECO:0000259" key="3">
    <source>
        <dbReference type="SMART" id="SM01119"/>
    </source>
</evidence>
<reference evidence="4 5" key="1">
    <citation type="submission" date="2018-10" db="EMBL/GenBank/DDBJ databases">
        <title>Sequencing the genomes of 1000 actinobacteria strains.</title>
        <authorList>
            <person name="Klenk H.-P."/>
        </authorList>
    </citation>
    <scope>NUCLEOTIDE SEQUENCE [LARGE SCALE GENOMIC DNA]</scope>
    <source>
        <strain evidence="4 5">DSM 43911</strain>
    </source>
</reference>
<dbReference type="InterPro" id="IPR029066">
    <property type="entry name" value="PLP-binding_barrel"/>
</dbReference>
<evidence type="ECO:0000256" key="1">
    <source>
        <dbReference type="ARBA" id="ARBA00005323"/>
    </source>
</evidence>
<organism evidence="4 5">
    <name type="scientific">Saccharothrix variisporea</name>
    <dbReference type="NCBI Taxonomy" id="543527"/>
    <lineage>
        <taxon>Bacteria</taxon>
        <taxon>Bacillati</taxon>
        <taxon>Actinomycetota</taxon>
        <taxon>Actinomycetes</taxon>
        <taxon>Pseudonocardiales</taxon>
        <taxon>Pseudonocardiaceae</taxon>
        <taxon>Saccharothrix</taxon>
    </lineage>
</organism>